<dbReference type="KEGG" id="bdw:94334334"/>
<dbReference type="RefSeq" id="XP_067803883.1">
    <property type="nucleotide sequence ID" value="XM_067945092.1"/>
</dbReference>
<dbReference type="EMBL" id="JALLKP010000001">
    <property type="protein sequence ID" value="KAK2197041.1"/>
    <property type="molecule type" value="Genomic_DNA"/>
</dbReference>
<evidence type="ECO:0000313" key="3">
    <source>
        <dbReference type="Proteomes" id="UP001214638"/>
    </source>
</evidence>
<feature type="signal peptide" evidence="1">
    <location>
        <begin position="1"/>
        <end position="23"/>
    </location>
</feature>
<dbReference type="GeneID" id="94334334"/>
<organism evidence="2 3">
    <name type="scientific">Babesia duncani</name>
    <dbReference type="NCBI Taxonomy" id="323732"/>
    <lineage>
        <taxon>Eukaryota</taxon>
        <taxon>Sar</taxon>
        <taxon>Alveolata</taxon>
        <taxon>Apicomplexa</taxon>
        <taxon>Aconoidasida</taxon>
        <taxon>Piroplasmida</taxon>
        <taxon>Babesiidae</taxon>
        <taxon>Babesia</taxon>
    </lineage>
</organism>
<name>A0AAD9PLF2_9APIC</name>
<dbReference type="AlphaFoldDB" id="A0AAD9PLF2"/>
<evidence type="ECO:0000313" key="2">
    <source>
        <dbReference type="EMBL" id="KAK2197041.1"/>
    </source>
</evidence>
<keyword evidence="3" id="KW-1185">Reference proteome</keyword>
<keyword evidence="1" id="KW-0732">Signal</keyword>
<protein>
    <submittedName>
        <fullName evidence="2">Uncharacterized protein</fullName>
    </submittedName>
</protein>
<sequence>MVPLIVVKALLWILYHRILLSNAALRNHNLATHLISGTTEELCNRLKDPQSVKRCSVISCIGAKNRNQRTTIHKTFKLDPEQSSSLNGPLKPRFDLWEFQENDACKLVLDTELPNASDFDNPIDIDTVVKLCAISKCIIIYLNEEDVKKVKEGYELQSETRKFLIALKFKLASSSNKPLYIILPDTTNVNSLKDGSGNLKQVIAGMFGNREGLEIKYAKEYFDISHQIETNASTINPKDVANIISKKTYPNLITKKACMQRILDHCFSTHKAYLKRLLVNAFKGSYERDGIHNIKYSLVNATLSFYLSALALKASELQGPPLKEIMEQSQLLVSELYIRILGLVQKELVTKLRQRLSTKDKDENPQDIADSIWNEYDGVIQSLIPTISHDQRLAIASKGVKEQLKSQLDNIVKLHLYSPSSTPNVENKPVNIPRKGGLKLPSVSVGLGITTMLRQAGKGNRQGWFIYSYGPLTFTFGYANDRDVAEAEPGTGLLTPIFRLQPKIHFNIAF</sequence>
<accession>A0AAD9PLF2</accession>
<proteinExistence type="predicted"/>
<dbReference type="Proteomes" id="UP001214638">
    <property type="component" value="Unassembled WGS sequence"/>
</dbReference>
<evidence type="ECO:0000256" key="1">
    <source>
        <dbReference type="SAM" id="SignalP"/>
    </source>
</evidence>
<comment type="caution">
    <text evidence="2">The sequence shown here is derived from an EMBL/GenBank/DDBJ whole genome shotgun (WGS) entry which is preliminary data.</text>
</comment>
<gene>
    <name evidence="2" type="ORF">BdWA1_000036</name>
</gene>
<feature type="chain" id="PRO_5042198676" evidence="1">
    <location>
        <begin position="24"/>
        <end position="510"/>
    </location>
</feature>
<reference evidence="2" key="1">
    <citation type="journal article" date="2023" name="Nat. Microbiol.">
        <title>Babesia duncani multi-omics identifies virulence factors and drug targets.</title>
        <authorList>
            <person name="Singh P."/>
            <person name="Lonardi S."/>
            <person name="Liang Q."/>
            <person name="Vydyam P."/>
            <person name="Khabirova E."/>
            <person name="Fang T."/>
            <person name="Gihaz S."/>
            <person name="Thekkiniath J."/>
            <person name="Munshi M."/>
            <person name="Abel S."/>
            <person name="Ciampossin L."/>
            <person name="Batugedara G."/>
            <person name="Gupta M."/>
            <person name="Lu X.M."/>
            <person name="Lenz T."/>
            <person name="Chakravarty S."/>
            <person name="Cornillot E."/>
            <person name="Hu Y."/>
            <person name="Ma W."/>
            <person name="Gonzalez L.M."/>
            <person name="Sanchez S."/>
            <person name="Estrada K."/>
            <person name="Sanchez-Flores A."/>
            <person name="Montero E."/>
            <person name="Harb O.S."/>
            <person name="Le Roch K.G."/>
            <person name="Mamoun C.B."/>
        </authorList>
    </citation>
    <scope>NUCLEOTIDE SEQUENCE</scope>
    <source>
        <strain evidence="2">WA1</strain>
    </source>
</reference>